<evidence type="ECO:0000313" key="2">
    <source>
        <dbReference type="Proteomes" id="UP000623301"/>
    </source>
</evidence>
<proteinExistence type="predicted"/>
<dbReference type="EMBL" id="JAEHFJ010000009">
    <property type="protein sequence ID" value="MBJ2175836.1"/>
    <property type="molecule type" value="Genomic_DNA"/>
</dbReference>
<protein>
    <recommendedName>
        <fullName evidence="3">Chloramphenicol acetyltransferase</fullName>
    </recommendedName>
</protein>
<sequence>MKIIDIENWDRKSQYNFFKNYEDPFFNITATLDITNLYRFCKAQNLSFFIAGLYVANKAMNQIPEFKLRLDNGKVLAFDEIAISSTVLNDDDTFSFCHFKSFSSIKEFVENGLKGIENLKNGNVDIAEVNRIDVIHSTTIPWVSITGFKHARNGNEKEIGIPKIVFGKYYNQDNRKIMPFSVEVHHALMDGIHVGLLYEKMQQIIDNLK</sequence>
<organism evidence="1 2">
    <name type="scientific">Aureibaculum flavum</name>
    <dbReference type="NCBI Taxonomy" id="2795986"/>
    <lineage>
        <taxon>Bacteria</taxon>
        <taxon>Pseudomonadati</taxon>
        <taxon>Bacteroidota</taxon>
        <taxon>Flavobacteriia</taxon>
        <taxon>Flavobacteriales</taxon>
        <taxon>Flavobacteriaceae</taxon>
        <taxon>Aureibaculum</taxon>
    </lineage>
</organism>
<dbReference type="RefSeq" id="WP_198842483.1">
    <property type="nucleotide sequence ID" value="NZ_JAEHFJ010000009.1"/>
</dbReference>
<gene>
    <name evidence="1" type="ORF">JBL43_16400</name>
</gene>
<accession>A0ABS0WV98</accession>
<dbReference type="InterPro" id="IPR023213">
    <property type="entry name" value="CAT-like_dom_sf"/>
</dbReference>
<dbReference type="PANTHER" id="PTHR38474">
    <property type="entry name" value="SLR0299 PROTEIN"/>
    <property type="match status" value="1"/>
</dbReference>
<name>A0ABS0WV98_9FLAO</name>
<reference evidence="1 2" key="1">
    <citation type="submission" date="2020-12" db="EMBL/GenBank/DDBJ databases">
        <title>Aureibaculum luteum sp. nov. and Aureibaculum flavum sp. nov., novel members of the family Flavobacteriaceae isolated from Antarctic intertidal sediments.</title>
        <authorList>
            <person name="He X."/>
            <person name="Zhang X."/>
        </authorList>
    </citation>
    <scope>NUCLEOTIDE SEQUENCE [LARGE SCALE GENOMIC DNA]</scope>
    <source>
        <strain evidence="1 2">A20</strain>
    </source>
</reference>
<dbReference type="Pfam" id="PF00302">
    <property type="entry name" value="CAT"/>
    <property type="match status" value="1"/>
</dbReference>
<dbReference type="InterPro" id="IPR001707">
    <property type="entry name" value="Cmp_AcTrfase"/>
</dbReference>
<dbReference type="PANTHER" id="PTHR38474:SF1">
    <property type="entry name" value="SLR0299 PROTEIN"/>
    <property type="match status" value="1"/>
</dbReference>
<keyword evidence="2" id="KW-1185">Reference proteome</keyword>
<dbReference type="Proteomes" id="UP000623301">
    <property type="component" value="Unassembled WGS sequence"/>
</dbReference>
<dbReference type="SUPFAM" id="SSF52777">
    <property type="entry name" value="CoA-dependent acyltransferases"/>
    <property type="match status" value="1"/>
</dbReference>
<dbReference type="PIRSF" id="PIRSF000440">
    <property type="entry name" value="CAT"/>
    <property type="match status" value="1"/>
</dbReference>
<dbReference type="SMART" id="SM01059">
    <property type="entry name" value="CAT"/>
    <property type="match status" value="1"/>
</dbReference>
<evidence type="ECO:0008006" key="3">
    <source>
        <dbReference type="Google" id="ProtNLM"/>
    </source>
</evidence>
<dbReference type="Gene3D" id="3.30.559.10">
    <property type="entry name" value="Chloramphenicol acetyltransferase-like domain"/>
    <property type="match status" value="1"/>
</dbReference>
<evidence type="ECO:0000313" key="1">
    <source>
        <dbReference type="EMBL" id="MBJ2175836.1"/>
    </source>
</evidence>
<comment type="caution">
    <text evidence="1">The sequence shown here is derived from an EMBL/GenBank/DDBJ whole genome shotgun (WGS) entry which is preliminary data.</text>
</comment>